<dbReference type="Gene3D" id="3.10.20.90">
    <property type="entry name" value="Phosphatidylinositol 3-kinase Catalytic Subunit, Chain A, domain 1"/>
    <property type="match status" value="1"/>
</dbReference>
<reference evidence="2" key="1">
    <citation type="journal article" date="2018" name="Nat. Genet.">
        <title>Extensive intraspecific gene order and gene structural variations between Mo17 and other maize genomes.</title>
        <authorList>
            <person name="Sun S."/>
            <person name="Zhou Y."/>
            <person name="Chen J."/>
            <person name="Shi J."/>
            <person name="Zhao H."/>
            <person name="Zhao H."/>
            <person name="Song W."/>
            <person name="Zhang M."/>
            <person name="Cui Y."/>
            <person name="Dong X."/>
            <person name="Liu H."/>
            <person name="Ma X."/>
            <person name="Jiao Y."/>
            <person name="Wang B."/>
            <person name="Wei X."/>
            <person name="Stein J.C."/>
            <person name="Glaubitz J.C."/>
            <person name="Lu F."/>
            <person name="Yu G."/>
            <person name="Liang C."/>
            <person name="Fengler K."/>
            <person name="Li B."/>
            <person name="Rafalski A."/>
            <person name="Schnable P.S."/>
            <person name="Ware D.H."/>
            <person name="Buckler E.S."/>
            <person name="Lai J."/>
        </authorList>
    </citation>
    <scope>NUCLEOTIDE SEQUENCE [LARGE SCALE GENOMIC DNA]</scope>
    <source>
        <tissue evidence="2">Seedling</tissue>
    </source>
</reference>
<gene>
    <name evidence="2" type="primary">UBP10</name>
    <name evidence="2" type="ORF">Zm00014a_015671</name>
</gene>
<protein>
    <submittedName>
        <fullName evidence="2">Ubiquitin carboxyl-terminal hydrolase 10</fullName>
    </submittedName>
</protein>
<dbReference type="SMART" id="SM00695">
    <property type="entry name" value="DUSP"/>
    <property type="match status" value="1"/>
</dbReference>
<dbReference type="EMBL" id="NCVQ01000001">
    <property type="protein sequence ID" value="PWZ56969.1"/>
    <property type="molecule type" value="Genomic_DNA"/>
</dbReference>
<dbReference type="SUPFAM" id="SSF143791">
    <property type="entry name" value="DUSP-like"/>
    <property type="match status" value="1"/>
</dbReference>
<comment type="caution">
    <text evidence="2">The sequence shown here is derived from an EMBL/GenBank/DDBJ whole genome shotgun (WGS) entry which is preliminary data.</text>
</comment>
<dbReference type="InterPro" id="IPR006615">
    <property type="entry name" value="Pept_C19_DUSP"/>
</dbReference>
<dbReference type="Proteomes" id="UP000251960">
    <property type="component" value="Chromosome 1"/>
</dbReference>
<proteinExistence type="predicted"/>
<accession>A0A317YEB3</accession>
<dbReference type="ExpressionAtlas" id="A0A317YEB3">
    <property type="expression patterns" value="baseline and differential"/>
</dbReference>
<evidence type="ECO:0000313" key="2">
    <source>
        <dbReference type="EMBL" id="PWZ56969.1"/>
    </source>
</evidence>
<dbReference type="PROSITE" id="PS51283">
    <property type="entry name" value="DUSP"/>
    <property type="match status" value="1"/>
</dbReference>
<dbReference type="InterPro" id="IPR035927">
    <property type="entry name" value="DUSP-like_sf"/>
</dbReference>
<dbReference type="AlphaFoldDB" id="A0A317YEB3"/>
<dbReference type="Pfam" id="PF06337">
    <property type="entry name" value="DUSP"/>
    <property type="match status" value="1"/>
</dbReference>
<sequence>MTIPSAEGFLQASSCLPCTATEEREVVDALTKEAEKNVKHGDLRYLVSQSWWMEWQGYVGLVNYGESGTEQFPQATNRPGEIDNSKLVLAERINGSEEPELQRTLREGEHYTLVPQEVWQRLYEWYKGGPEIPRKVIFDNPTDKTYVVDVYPLCLKLIDARDDSEKVFRISRKAKVHELYSMVCSLMSVEQSEIVIWDYYRRTKGKELTNQNDTLEEAQLSMDQERYGEREYFIFVCTGLCKPALSDTTKTKFNEPRKEPVTIPERNRDNITIRNMGPSSIQFIFG</sequence>
<evidence type="ECO:0000259" key="1">
    <source>
        <dbReference type="PROSITE" id="PS51283"/>
    </source>
</evidence>
<name>A0A317YEB3_MAIZE</name>
<feature type="domain" description="DUSP" evidence="1">
    <location>
        <begin position="18"/>
        <end position="137"/>
    </location>
</feature>
<dbReference type="GO" id="GO:0004843">
    <property type="term" value="F:cysteine-type deubiquitinase activity"/>
    <property type="evidence" value="ECO:0007669"/>
    <property type="project" value="InterPro"/>
</dbReference>
<keyword evidence="2" id="KW-0378">Hydrolase</keyword>
<organism evidence="2">
    <name type="scientific">Zea mays</name>
    <name type="common">Maize</name>
    <dbReference type="NCBI Taxonomy" id="4577"/>
    <lineage>
        <taxon>Eukaryota</taxon>
        <taxon>Viridiplantae</taxon>
        <taxon>Streptophyta</taxon>
        <taxon>Embryophyta</taxon>
        <taxon>Tracheophyta</taxon>
        <taxon>Spermatophyta</taxon>
        <taxon>Magnoliopsida</taxon>
        <taxon>Liliopsida</taxon>
        <taxon>Poales</taxon>
        <taxon>Poaceae</taxon>
        <taxon>PACMAD clade</taxon>
        <taxon>Panicoideae</taxon>
        <taxon>Andropogonodae</taxon>
        <taxon>Andropogoneae</taxon>
        <taxon>Tripsacinae</taxon>
        <taxon>Zea</taxon>
    </lineage>
</organism>
<dbReference type="Gene3D" id="3.30.2230.10">
    <property type="entry name" value="DUSP-like"/>
    <property type="match status" value="1"/>
</dbReference>